<evidence type="ECO:0000313" key="1">
    <source>
        <dbReference type="EMBL" id="KAI2663158.1"/>
    </source>
</evidence>
<dbReference type="Proteomes" id="UP000830375">
    <property type="component" value="Unassembled WGS sequence"/>
</dbReference>
<protein>
    <submittedName>
        <fullName evidence="1">Ribosomal protein S12 methylthiotransferase RimO</fullName>
    </submittedName>
</protein>
<gene>
    <name evidence="1" type="ORF">H4Q32_011622</name>
</gene>
<comment type="caution">
    <text evidence="1">The sequence shown here is derived from an EMBL/GenBank/DDBJ whole genome shotgun (WGS) entry which is preliminary data.</text>
</comment>
<keyword evidence="1" id="KW-0687">Ribonucleoprotein</keyword>
<keyword evidence="2" id="KW-1185">Reference proteome</keyword>
<accession>A0ABQ8MJW4</accession>
<reference evidence="1 2" key="1">
    <citation type="submission" date="2022-01" db="EMBL/GenBank/DDBJ databases">
        <title>A high-quality chromosome-level genome assembly of rohu carp, Labeo rohita.</title>
        <authorList>
            <person name="Arick M.A. II"/>
            <person name="Hsu C.-Y."/>
            <person name="Magbanua Z."/>
            <person name="Pechanova O."/>
            <person name="Grover C."/>
            <person name="Miller E."/>
            <person name="Thrash A."/>
            <person name="Ezzel L."/>
            <person name="Alam S."/>
            <person name="Benzie J."/>
            <person name="Hamilton M."/>
            <person name="Karsi A."/>
            <person name="Lawrence M.L."/>
            <person name="Peterson D.G."/>
        </authorList>
    </citation>
    <scope>NUCLEOTIDE SEQUENCE [LARGE SCALE GENOMIC DNA]</scope>
    <source>
        <strain evidence="2">BAU-BD-2019</strain>
        <tissue evidence="1">Blood</tissue>
    </source>
</reference>
<evidence type="ECO:0000313" key="2">
    <source>
        <dbReference type="Proteomes" id="UP000830375"/>
    </source>
</evidence>
<proteinExistence type="predicted"/>
<keyword evidence="1" id="KW-0689">Ribosomal protein</keyword>
<name>A0ABQ8MJW4_LABRO</name>
<sequence>MILFVSFVNQRCYFTLTEGRIVFLSCSVYKTHEKFIDTLPEAVDIFVSVLFYCAHNTCIERIL</sequence>
<dbReference type="GO" id="GO:0005840">
    <property type="term" value="C:ribosome"/>
    <property type="evidence" value="ECO:0007669"/>
    <property type="project" value="UniProtKB-KW"/>
</dbReference>
<organism evidence="1 2">
    <name type="scientific">Labeo rohita</name>
    <name type="common">Indian major carp</name>
    <name type="synonym">Cyprinus rohita</name>
    <dbReference type="NCBI Taxonomy" id="84645"/>
    <lineage>
        <taxon>Eukaryota</taxon>
        <taxon>Metazoa</taxon>
        <taxon>Chordata</taxon>
        <taxon>Craniata</taxon>
        <taxon>Vertebrata</taxon>
        <taxon>Euteleostomi</taxon>
        <taxon>Actinopterygii</taxon>
        <taxon>Neopterygii</taxon>
        <taxon>Teleostei</taxon>
        <taxon>Ostariophysi</taxon>
        <taxon>Cypriniformes</taxon>
        <taxon>Cyprinidae</taxon>
        <taxon>Labeoninae</taxon>
        <taxon>Labeonini</taxon>
        <taxon>Labeo</taxon>
    </lineage>
</organism>
<dbReference type="EMBL" id="JACTAM010000006">
    <property type="protein sequence ID" value="KAI2663158.1"/>
    <property type="molecule type" value="Genomic_DNA"/>
</dbReference>